<dbReference type="PROSITE" id="PS00383">
    <property type="entry name" value="TYR_PHOSPHATASE_1"/>
    <property type="match status" value="2"/>
</dbReference>
<evidence type="ECO:0000259" key="12">
    <source>
        <dbReference type="PROSITE" id="PS50206"/>
    </source>
</evidence>
<feature type="domain" description="Tyrosine-protein phosphatase" evidence="9">
    <location>
        <begin position="593"/>
        <end position="737"/>
    </location>
</feature>
<evidence type="ECO:0000313" key="13">
    <source>
        <dbReference type="EMBL" id="DBA02176.1"/>
    </source>
</evidence>
<keyword evidence="5" id="KW-0862">Zinc</keyword>
<dbReference type="InterPro" id="IPR036873">
    <property type="entry name" value="Rhodanese-like_dom_sf"/>
</dbReference>
<dbReference type="AlphaFoldDB" id="A0AAV2Z786"/>
<dbReference type="InterPro" id="IPR013083">
    <property type="entry name" value="Znf_RING/FYVE/PHD"/>
</dbReference>
<dbReference type="CDD" id="cd14498">
    <property type="entry name" value="DSP"/>
    <property type="match status" value="2"/>
</dbReference>
<dbReference type="PROSITE" id="PS50056">
    <property type="entry name" value="TYR_PHOSPHATASE_2"/>
    <property type="match status" value="2"/>
</dbReference>
<dbReference type="InterPro" id="IPR011011">
    <property type="entry name" value="Znf_FYVE_PHD"/>
</dbReference>
<feature type="domain" description="Tyrosine specific protein phosphatases" evidence="10">
    <location>
        <begin position="656"/>
        <end position="715"/>
    </location>
</feature>
<dbReference type="Proteomes" id="UP001146120">
    <property type="component" value="Unassembled WGS sequence"/>
</dbReference>
<feature type="compositionally biased region" description="Basic residues" evidence="8">
    <location>
        <begin position="933"/>
        <end position="942"/>
    </location>
</feature>
<dbReference type="GO" id="GO:0043409">
    <property type="term" value="P:negative regulation of MAPK cascade"/>
    <property type="evidence" value="ECO:0007669"/>
    <property type="project" value="TreeGrafter"/>
</dbReference>
<evidence type="ECO:0000313" key="14">
    <source>
        <dbReference type="Proteomes" id="UP001146120"/>
    </source>
</evidence>
<dbReference type="Pfam" id="PF00782">
    <property type="entry name" value="DSPc"/>
    <property type="match status" value="2"/>
</dbReference>
<dbReference type="PANTHER" id="PTHR10159:SF519">
    <property type="entry name" value="DUAL SPECIFICITY PROTEIN PHOSPHATASE MPK3"/>
    <property type="match status" value="1"/>
</dbReference>
<evidence type="ECO:0000256" key="1">
    <source>
        <dbReference type="ARBA" id="ARBA00008601"/>
    </source>
</evidence>
<dbReference type="PANTHER" id="PTHR10159">
    <property type="entry name" value="DUAL SPECIFICITY PROTEIN PHOSPHATASE"/>
    <property type="match status" value="1"/>
</dbReference>
<dbReference type="PROSITE" id="PS50206">
    <property type="entry name" value="RHODANESE_3"/>
    <property type="match status" value="1"/>
</dbReference>
<dbReference type="GO" id="GO:0005737">
    <property type="term" value="C:cytoplasm"/>
    <property type="evidence" value="ECO:0007669"/>
    <property type="project" value="TreeGrafter"/>
</dbReference>
<dbReference type="SUPFAM" id="SSF57903">
    <property type="entry name" value="FYVE/PHD zinc finger"/>
    <property type="match status" value="1"/>
</dbReference>
<evidence type="ECO:0000256" key="7">
    <source>
        <dbReference type="PROSITE-ProRule" id="PRU00091"/>
    </source>
</evidence>
<feature type="domain" description="Rhodanese" evidence="12">
    <location>
        <begin position="454"/>
        <end position="481"/>
    </location>
</feature>
<feature type="domain" description="FYVE-type" evidence="11">
    <location>
        <begin position="765"/>
        <end position="833"/>
    </location>
</feature>
<dbReference type="CDD" id="cd00065">
    <property type="entry name" value="FYVE_like_SF"/>
    <property type="match status" value="1"/>
</dbReference>
<protein>
    <recommendedName>
        <fullName evidence="15">Protein-tyrosine-phosphatase</fullName>
    </recommendedName>
</protein>
<evidence type="ECO:0000256" key="4">
    <source>
        <dbReference type="ARBA" id="ARBA00022801"/>
    </source>
</evidence>
<dbReference type="Gene3D" id="3.90.190.10">
    <property type="entry name" value="Protein tyrosine phosphatase superfamily"/>
    <property type="match status" value="2"/>
</dbReference>
<dbReference type="SUPFAM" id="SSF52799">
    <property type="entry name" value="(Phosphotyrosine protein) phosphatases II"/>
    <property type="match status" value="2"/>
</dbReference>
<dbReference type="SMART" id="SM00195">
    <property type="entry name" value="DSPc"/>
    <property type="match status" value="2"/>
</dbReference>
<feature type="domain" description="Tyrosine-protein phosphatase" evidence="9">
    <location>
        <begin position="174"/>
        <end position="308"/>
    </location>
</feature>
<dbReference type="GO" id="GO:0008330">
    <property type="term" value="F:protein tyrosine/threonine phosphatase activity"/>
    <property type="evidence" value="ECO:0007669"/>
    <property type="project" value="TreeGrafter"/>
</dbReference>
<reference evidence="13" key="2">
    <citation type="journal article" date="2023" name="Microbiol Resour">
        <title>Decontamination and Annotation of the Draft Genome Sequence of the Oomycete Lagenidium giganteum ARSEF 373.</title>
        <authorList>
            <person name="Morgan W.R."/>
            <person name="Tartar A."/>
        </authorList>
    </citation>
    <scope>NUCLEOTIDE SEQUENCE</scope>
    <source>
        <strain evidence="13">ARSEF 373</strain>
    </source>
</reference>
<keyword evidence="4" id="KW-0378">Hydrolase</keyword>
<dbReference type="InterPro" id="IPR017455">
    <property type="entry name" value="Znf_FYVE-rel"/>
</dbReference>
<evidence type="ECO:0000256" key="6">
    <source>
        <dbReference type="ARBA" id="ARBA00022912"/>
    </source>
</evidence>
<dbReference type="Gene3D" id="3.30.40.10">
    <property type="entry name" value="Zinc/RING finger domain, C3HC4 (zinc finger)"/>
    <property type="match status" value="1"/>
</dbReference>
<dbReference type="InterPro" id="IPR000306">
    <property type="entry name" value="Znf_FYVE"/>
</dbReference>
<dbReference type="PROSITE" id="PS50054">
    <property type="entry name" value="TYR_PHOSPHATASE_DUAL"/>
    <property type="match status" value="2"/>
</dbReference>
<proteinExistence type="inferred from homology"/>
<organism evidence="13 14">
    <name type="scientific">Lagenidium giganteum</name>
    <dbReference type="NCBI Taxonomy" id="4803"/>
    <lineage>
        <taxon>Eukaryota</taxon>
        <taxon>Sar</taxon>
        <taxon>Stramenopiles</taxon>
        <taxon>Oomycota</taxon>
        <taxon>Peronosporomycetes</taxon>
        <taxon>Pythiales</taxon>
        <taxon>Pythiaceae</taxon>
    </lineage>
</organism>
<dbReference type="InterPro" id="IPR020422">
    <property type="entry name" value="TYR_PHOSPHATASE_DUAL_dom"/>
</dbReference>
<dbReference type="GO" id="GO:0008270">
    <property type="term" value="F:zinc ion binding"/>
    <property type="evidence" value="ECO:0007669"/>
    <property type="project" value="UniProtKB-KW"/>
</dbReference>
<dbReference type="InterPro" id="IPR016130">
    <property type="entry name" value="Tyr_Pase_AS"/>
</dbReference>
<dbReference type="InterPro" id="IPR029021">
    <property type="entry name" value="Prot-tyrosine_phosphatase-like"/>
</dbReference>
<evidence type="ECO:0000259" key="11">
    <source>
        <dbReference type="PROSITE" id="PS50178"/>
    </source>
</evidence>
<evidence type="ECO:0000259" key="9">
    <source>
        <dbReference type="PROSITE" id="PS50054"/>
    </source>
</evidence>
<dbReference type="InterPro" id="IPR001763">
    <property type="entry name" value="Rhodanese-like_dom"/>
</dbReference>
<feature type="domain" description="Tyrosine specific protein phosphatases" evidence="10">
    <location>
        <begin position="245"/>
        <end position="287"/>
    </location>
</feature>
<name>A0AAV2Z786_9STRA</name>
<gene>
    <name evidence="13" type="ORF">N0F65_004811</name>
</gene>
<feature type="region of interest" description="Disordered" evidence="8">
    <location>
        <begin position="929"/>
        <end position="954"/>
    </location>
</feature>
<evidence type="ECO:0000256" key="2">
    <source>
        <dbReference type="ARBA" id="ARBA00022723"/>
    </source>
</evidence>
<comment type="similarity">
    <text evidence="1">Belongs to the protein-tyrosine phosphatase family. Non-receptor class dual specificity subfamily.</text>
</comment>
<keyword evidence="3 7" id="KW-0863">Zinc-finger</keyword>
<keyword evidence="6" id="KW-0904">Protein phosphatase</keyword>
<keyword evidence="2" id="KW-0479">Metal-binding</keyword>
<dbReference type="PROSITE" id="PS50178">
    <property type="entry name" value="ZF_FYVE"/>
    <property type="match status" value="1"/>
</dbReference>
<keyword evidence="14" id="KW-1185">Reference proteome</keyword>
<feature type="region of interest" description="Disordered" evidence="8">
    <location>
        <begin position="972"/>
        <end position="997"/>
    </location>
</feature>
<dbReference type="Pfam" id="PF01363">
    <property type="entry name" value="FYVE"/>
    <property type="match status" value="1"/>
</dbReference>
<dbReference type="EMBL" id="DAKRPA010000035">
    <property type="protein sequence ID" value="DBA02176.1"/>
    <property type="molecule type" value="Genomic_DNA"/>
</dbReference>
<feature type="compositionally biased region" description="Basic and acidic residues" evidence="8">
    <location>
        <begin position="943"/>
        <end position="954"/>
    </location>
</feature>
<dbReference type="InterPro" id="IPR000340">
    <property type="entry name" value="Dual-sp_phosphatase_cat-dom"/>
</dbReference>
<dbReference type="GO" id="GO:0017017">
    <property type="term" value="F:MAP kinase tyrosine/serine/threonine phosphatase activity"/>
    <property type="evidence" value="ECO:0007669"/>
    <property type="project" value="TreeGrafter"/>
</dbReference>
<evidence type="ECO:0000256" key="3">
    <source>
        <dbReference type="ARBA" id="ARBA00022771"/>
    </source>
</evidence>
<evidence type="ECO:0000256" key="8">
    <source>
        <dbReference type="SAM" id="MobiDB-lite"/>
    </source>
</evidence>
<accession>A0AAV2Z786</accession>
<dbReference type="Gene3D" id="3.40.250.10">
    <property type="entry name" value="Rhodanese-like domain"/>
    <property type="match status" value="2"/>
</dbReference>
<dbReference type="SUPFAM" id="SSF52821">
    <property type="entry name" value="Rhodanese/Cell cycle control phosphatase"/>
    <property type="match status" value="2"/>
</dbReference>
<sequence length="1082" mass="121411">MSCWTAWSTSFGDKCRRRASTMVATGVVDAQWLFNQLRLGILVIDARNKAQYEAGTILSAISVLQSVSATSVADVEASLSGSHLAGFQQRRQRHVVIFDDQADTLDSNAGIQPQSSWKHLLSQWLVDEGVVLAVATVSDTFDVFLDRYPFYTTVGLAAVSPDLATERILDVPSYPNEVMEGFLFLGNKWHATSLDIVQNLGITHVILDVADADITAHFAPTYAFLDAAYRGWLASRETKPPSPRPPRVLVHCAHGMSRSATLVIMFLMRQQAMSLVTAFNRVAACRPIIYPNEGFVRALMDEERRIFRSSASSLTFPTELDALLWQQLPDRPVPNPPPARCDIIFTLPRNLPSTSASASGAASHARPRPVDDAAVGYHHSVPLTNPAALFATSMSVGEELPPPCEPTSNSINHAATSTALTLASPTTMPPAVVRKRQVRTGRVNCRWLYNQVQAQRGIILIDTRTREAFEEDTIPSAISIPPIPDARTIEDVEAAMLSEQKYLFAAKKRKLRDVVLFGDAVKTTDGSPRDERAWIRRLELLIVDDGMVTSVKTLYDGFLTFKYRYPFYTTSAILDEIALGLKRTQSGTHNVNYPNEILEGFLFLGNMWHAQSEAVVQNLGITHIVNASLDTENVFENEGVKYFEVKIKDRPDADISAFFNDVYAFIEEAKRMQHGRVLVHCTQGISRSATLVIMYLMRSNNWSLVTAVNFALASRGVVYPNEGFLRSLMDEEFRLYKGNSIAHEELDMLLQHQIPDRPVPFQMRNRKSEICSQCSKLFSLLEWKHKCSYCKKEFCSKCTSTRLAPVEREKHSISIEEIRKPRRVCDVCVNRLWKINLPRPRKGLHLRYARCKHLNVNSLSTFGKPVCISYFEGTESQVILDVIKTRFDVKASQIIDIATENGDPVRDLTQLPDEAVVLVSIGKAGNIQDSMHKLKHHDRRSPKKSDSHLDDNEARDRYQSILGTEDALDRRHQNAPFRRSFSSPTMKRSQSTDSVLGGADADKKFRELWKISFPTMGVIDRQALLKIEDPMVLTDVMLGMSSLACGTSTLPEFNQRLIELGYKDEMRAHIMSLLEQAVQKKS</sequence>
<reference evidence="13" key="1">
    <citation type="submission" date="2022-11" db="EMBL/GenBank/DDBJ databases">
        <authorList>
            <person name="Morgan W.R."/>
            <person name="Tartar A."/>
        </authorList>
    </citation>
    <scope>NUCLEOTIDE SEQUENCE</scope>
    <source>
        <strain evidence="13">ARSEF 373</strain>
    </source>
</reference>
<dbReference type="GO" id="GO:0033550">
    <property type="term" value="F:MAP kinase tyrosine phosphatase activity"/>
    <property type="evidence" value="ECO:0007669"/>
    <property type="project" value="TreeGrafter"/>
</dbReference>
<evidence type="ECO:0000256" key="5">
    <source>
        <dbReference type="ARBA" id="ARBA00022833"/>
    </source>
</evidence>
<evidence type="ECO:0000259" key="10">
    <source>
        <dbReference type="PROSITE" id="PS50056"/>
    </source>
</evidence>
<dbReference type="InterPro" id="IPR000387">
    <property type="entry name" value="Tyr_Pase_dom"/>
</dbReference>
<dbReference type="SMART" id="SM00064">
    <property type="entry name" value="FYVE"/>
    <property type="match status" value="1"/>
</dbReference>
<evidence type="ECO:0008006" key="15">
    <source>
        <dbReference type="Google" id="ProtNLM"/>
    </source>
</evidence>
<comment type="caution">
    <text evidence="13">The sequence shown here is derived from an EMBL/GenBank/DDBJ whole genome shotgun (WGS) entry which is preliminary data.</text>
</comment>
<dbReference type="FunFam" id="3.90.190.10:FF:000109">
    <property type="entry name" value="Dual specificity phosphatase"/>
    <property type="match status" value="1"/>
</dbReference>
<feature type="compositionally biased region" description="Polar residues" evidence="8">
    <location>
        <begin position="980"/>
        <end position="994"/>
    </location>
</feature>